<organism evidence="6 7">
    <name type="scientific">Ruminiclostridium cellobioparum subsp. termitidis CT1112</name>
    <dbReference type="NCBI Taxonomy" id="1195236"/>
    <lineage>
        <taxon>Bacteria</taxon>
        <taxon>Bacillati</taxon>
        <taxon>Bacillota</taxon>
        <taxon>Clostridia</taxon>
        <taxon>Eubacteriales</taxon>
        <taxon>Oscillospiraceae</taxon>
        <taxon>Ruminiclostridium</taxon>
    </lineage>
</organism>
<reference evidence="6 7" key="1">
    <citation type="journal article" date="2013" name="Genome Announc.">
        <title>Draft Genome Sequence of the Cellulolytic, Mesophilic, Anaerobic Bacterium Clostridium termitidis Strain CT1112 (DSM 5398).</title>
        <authorList>
            <person name="Lal S."/>
            <person name="Ramachandran U."/>
            <person name="Zhang X."/>
            <person name="Munir R."/>
            <person name="Sparling R."/>
            <person name="Levin D.B."/>
        </authorList>
    </citation>
    <scope>NUCLEOTIDE SEQUENCE [LARGE SCALE GENOMIC DNA]</scope>
    <source>
        <strain evidence="6 7">CT1112</strain>
    </source>
</reference>
<evidence type="ECO:0000256" key="1">
    <source>
        <dbReference type="ARBA" id="ARBA00022723"/>
    </source>
</evidence>
<dbReference type="Pfam" id="PF00107">
    <property type="entry name" value="ADH_zinc_N"/>
    <property type="match status" value="1"/>
</dbReference>
<dbReference type="SUPFAM" id="SSF51735">
    <property type="entry name" value="NAD(P)-binding Rossmann-fold domains"/>
    <property type="match status" value="1"/>
</dbReference>
<dbReference type="eggNOG" id="COG1063">
    <property type="taxonomic scope" value="Bacteria"/>
</dbReference>
<name>S0FQ10_RUMCE</name>
<comment type="similarity">
    <text evidence="4">Belongs to the zinc-containing alcohol dehydrogenase family.</text>
</comment>
<dbReference type="GO" id="GO:0016491">
    <property type="term" value="F:oxidoreductase activity"/>
    <property type="evidence" value="ECO:0007669"/>
    <property type="project" value="UniProtKB-KW"/>
</dbReference>
<keyword evidence="1 4" id="KW-0479">Metal-binding</keyword>
<dbReference type="Gene3D" id="3.90.180.10">
    <property type="entry name" value="Medium-chain alcohol dehydrogenases, catalytic domain"/>
    <property type="match status" value="1"/>
</dbReference>
<dbReference type="SMART" id="SM00829">
    <property type="entry name" value="PKS_ER"/>
    <property type="match status" value="1"/>
</dbReference>
<dbReference type="Pfam" id="PF08240">
    <property type="entry name" value="ADH_N"/>
    <property type="match status" value="1"/>
</dbReference>
<dbReference type="InterPro" id="IPR013149">
    <property type="entry name" value="ADH-like_C"/>
</dbReference>
<gene>
    <name evidence="6" type="ORF">CTER_1616</name>
</gene>
<keyword evidence="3" id="KW-0560">Oxidoreductase</keyword>
<evidence type="ECO:0000256" key="3">
    <source>
        <dbReference type="ARBA" id="ARBA00023002"/>
    </source>
</evidence>
<evidence type="ECO:0000313" key="6">
    <source>
        <dbReference type="EMBL" id="EMS72426.1"/>
    </source>
</evidence>
<dbReference type="STRING" id="1195236.CTER_1616"/>
<comment type="cofactor">
    <cofactor evidence="4">
        <name>Zn(2+)</name>
        <dbReference type="ChEBI" id="CHEBI:29105"/>
    </cofactor>
</comment>
<dbReference type="RefSeq" id="WP_004625137.1">
    <property type="nucleotide sequence ID" value="NZ_AORV01000027.1"/>
</dbReference>
<evidence type="ECO:0000259" key="5">
    <source>
        <dbReference type="SMART" id="SM00829"/>
    </source>
</evidence>
<dbReference type="PATRIC" id="fig|1195236.3.peg.1942"/>
<accession>S0FQ10</accession>
<dbReference type="InterPro" id="IPR020843">
    <property type="entry name" value="ER"/>
</dbReference>
<dbReference type="InterPro" id="IPR050129">
    <property type="entry name" value="Zn_alcohol_dh"/>
</dbReference>
<dbReference type="AlphaFoldDB" id="S0FQ10"/>
<dbReference type="SUPFAM" id="SSF50129">
    <property type="entry name" value="GroES-like"/>
    <property type="match status" value="1"/>
</dbReference>
<evidence type="ECO:0000256" key="4">
    <source>
        <dbReference type="RuleBase" id="RU361277"/>
    </source>
</evidence>
<dbReference type="Proteomes" id="UP000014155">
    <property type="component" value="Unassembled WGS sequence"/>
</dbReference>
<sequence>MKSLVVDDKGQLSVAEVSKPGYNEYQMLVRVLSCGVCNGTDTKLIHGTFKGFDTYPAVLGHEGVGEVVELGSKVKYFKKGDIVLLPFLEGKTDQYYSGWGAFSEYAVIGDWKAMAEDGKGPGTPEFSEGYYAQQIVPKEINPVSASMIVTFREVLSAIKRFGMEANKTLVIFGAGPVGLCFTRFAKLLGIGPIVLFDVIDEKLTEAKKMGADYVFNSTKVNVSEEVHRILPEGADFVVDAVGINQLINQSMELIKYNGKICCYGISPKLGMELDWSKAPYNWTLQFVQWPSKFEEAEAHRQIVNWIQMGVLNPDDFISDVIEFDRILDAFEMVENRKAKKKIVIKF</sequence>
<dbReference type="PANTHER" id="PTHR43401">
    <property type="entry name" value="L-THREONINE 3-DEHYDROGENASE"/>
    <property type="match status" value="1"/>
</dbReference>
<dbReference type="GO" id="GO:0008270">
    <property type="term" value="F:zinc ion binding"/>
    <property type="evidence" value="ECO:0007669"/>
    <property type="project" value="InterPro"/>
</dbReference>
<dbReference type="InterPro" id="IPR013154">
    <property type="entry name" value="ADH-like_N"/>
</dbReference>
<evidence type="ECO:0000313" key="7">
    <source>
        <dbReference type="Proteomes" id="UP000014155"/>
    </source>
</evidence>
<feature type="domain" description="Enoyl reductase (ER)" evidence="5">
    <location>
        <begin position="10"/>
        <end position="344"/>
    </location>
</feature>
<dbReference type="PANTHER" id="PTHR43401:SF2">
    <property type="entry name" value="L-THREONINE 3-DEHYDROGENASE"/>
    <property type="match status" value="1"/>
</dbReference>
<dbReference type="Gene3D" id="3.40.50.720">
    <property type="entry name" value="NAD(P)-binding Rossmann-like Domain"/>
    <property type="match status" value="1"/>
</dbReference>
<proteinExistence type="inferred from homology"/>
<dbReference type="InterPro" id="IPR002328">
    <property type="entry name" value="ADH_Zn_CS"/>
</dbReference>
<comment type="caution">
    <text evidence="6">The sequence shown here is derived from an EMBL/GenBank/DDBJ whole genome shotgun (WGS) entry which is preliminary data.</text>
</comment>
<keyword evidence="2 4" id="KW-0862">Zinc</keyword>
<dbReference type="EMBL" id="AORV01000027">
    <property type="protein sequence ID" value="EMS72426.1"/>
    <property type="molecule type" value="Genomic_DNA"/>
</dbReference>
<protein>
    <submittedName>
        <fullName evidence="6">L-iditol 2-dehydrogenase</fullName>
    </submittedName>
</protein>
<dbReference type="InterPro" id="IPR036291">
    <property type="entry name" value="NAD(P)-bd_dom_sf"/>
</dbReference>
<dbReference type="InterPro" id="IPR011032">
    <property type="entry name" value="GroES-like_sf"/>
</dbReference>
<dbReference type="PROSITE" id="PS00059">
    <property type="entry name" value="ADH_ZINC"/>
    <property type="match status" value="1"/>
</dbReference>
<keyword evidence="7" id="KW-1185">Reference proteome</keyword>
<evidence type="ECO:0000256" key="2">
    <source>
        <dbReference type="ARBA" id="ARBA00022833"/>
    </source>
</evidence>